<feature type="compositionally biased region" description="Basic and acidic residues" evidence="1">
    <location>
        <begin position="575"/>
        <end position="587"/>
    </location>
</feature>
<comment type="caution">
    <text evidence="2">The sequence shown here is derived from an EMBL/GenBank/DDBJ whole genome shotgun (WGS) entry which is preliminary data.</text>
</comment>
<evidence type="ECO:0000313" key="3">
    <source>
        <dbReference type="Proteomes" id="UP001600064"/>
    </source>
</evidence>
<feature type="region of interest" description="Disordered" evidence="1">
    <location>
        <begin position="1"/>
        <end position="93"/>
    </location>
</feature>
<feature type="compositionally biased region" description="Acidic residues" evidence="1">
    <location>
        <begin position="116"/>
        <end position="133"/>
    </location>
</feature>
<feature type="region of interest" description="Disordered" evidence="1">
    <location>
        <begin position="168"/>
        <end position="219"/>
    </location>
</feature>
<gene>
    <name evidence="2" type="ORF">VTJ83DRAFT_6603</name>
</gene>
<dbReference type="Proteomes" id="UP001600064">
    <property type="component" value="Unassembled WGS sequence"/>
</dbReference>
<evidence type="ECO:0000313" key="2">
    <source>
        <dbReference type="EMBL" id="KAL2265503.1"/>
    </source>
</evidence>
<proteinExistence type="predicted"/>
<feature type="region of interest" description="Disordered" evidence="1">
    <location>
        <begin position="110"/>
        <end position="154"/>
    </location>
</feature>
<feature type="compositionally biased region" description="Basic and acidic residues" evidence="1">
    <location>
        <begin position="77"/>
        <end position="93"/>
    </location>
</feature>
<feature type="compositionally biased region" description="Low complexity" evidence="1">
    <location>
        <begin position="588"/>
        <end position="598"/>
    </location>
</feature>
<feature type="region of interest" description="Disordered" evidence="1">
    <location>
        <begin position="551"/>
        <end position="623"/>
    </location>
</feature>
<evidence type="ECO:0000256" key="1">
    <source>
        <dbReference type="SAM" id="MobiDB-lite"/>
    </source>
</evidence>
<protein>
    <submittedName>
        <fullName evidence="2">Uncharacterized protein</fullName>
    </submittedName>
</protein>
<dbReference type="GeneID" id="98127977"/>
<reference evidence="2 3" key="1">
    <citation type="journal article" date="2024" name="Commun. Biol.">
        <title>Comparative genomic analysis of thermophilic fungi reveals convergent evolutionary adaptations and gene losses.</title>
        <authorList>
            <person name="Steindorff A.S."/>
            <person name="Aguilar-Pontes M.V."/>
            <person name="Robinson A.J."/>
            <person name="Andreopoulos B."/>
            <person name="LaButti K."/>
            <person name="Kuo A."/>
            <person name="Mondo S."/>
            <person name="Riley R."/>
            <person name="Otillar R."/>
            <person name="Haridas S."/>
            <person name="Lipzen A."/>
            <person name="Grimwood J."/>
            <person name="Schmutz J."/>
            <person name="Clum A."/>
            <person name="Reid I.D."/>
            <person name="Moisan M.C."/>
            <person name="Butler G."/>
            <person name="Nguyen T.T.M."/>
            <person name="Dewar K."/>
            <person name="Conant G."/>
            <person name="Drula E."/>
            <person name="Henrissat B."/>
            <person name="Hansel C."/>
            <person name="Singer S."/>
            <person name="Hutchinson M.I."/>
            <person name="de Vries R.P."/>
            <person name="Natvig D.O."/>
            <person name="Powell A.J."/>
            <person name="Tsang A."/>
            <person name="Grigoriev I.V."/>
        </authorList>
    </citation>
    <scope>NUCLEOTIDE SEQUENCE [LARGE SCALE GENOMIC DNA]</scope>
    <source>
        <strain evidence="2 3">ATCC 22073</strain>
    </source>
</reference>
<accession>A0ABR4D565</accession>
<feature type="compositionally biased region" description="Low complexity" evidence="1">
    <location>
        <begin position="41"/>
        <end position="62"/>
    </location>
</feature>
<dbReference type="RefSeq" id="XP_070864230.1">
    <property type="nucleotide sequence ID" value="XM_071013333.1"/>
</dbReference>
<dbReference type="EMBL" id="JAZGUE010000006">
    <property type="protein sequence ID" value="KAL2265503.1"/>
    <property type="molecule type" value="Genomic_DNA"/>
</dbReference>
<keyword evidence="3" id="KW-1185">Reference proteome</keyword>
<sequence>MDTVLDAVRSGGAPAPVETVPTQIATKMEPPSNENSDIEAARAAVSAAVPSPLPADSVASSVISPPDLGNQPTRSPPHMERAVPETKDLPQSIDGHEGQEEFVVVPNHEDSRLDDTTDVNDDASDLPQDEGNEDLTPPPDSPADETLSSASSAPAAALHDEIVVGTKAHTKASPIGLDGSEDTVMGDPEDRSVLSHKRKRPLGSYAESVDNDPSPTPTEDLEVRRVVRPAKPPVPGVVKGVLLGYWRDSPAEDEADKHAVVGFIDVRDRLRTRIQPTTRDGRPMDHRYPIPPGPGGSWVTFDKVAFDAHLVGHNHHVIKEYVKIRSEDSRKDDSTEERINADLEAIALAAERVRNNPPPDAPVAPQVAYGPEIPANAVIPNRPEAKRRRLVGSFGVPSDSPKFVQNTLDDIPGKRPTRVLIGYWKHSSEEDPANKHAVFGVLGSNDMFRVKLTRETRDGRTVIGNFPSGAGALWIHWDEVEFEPHLRNLSRNEVKEYCRVRQRQLDLGETPAERVANETKAVYEAQQRVIQSLAMGTTPVRPRDDPDLIPIAMKTNGHDRDSSSPTSPFASARPGAEEPRQPRRSDMGVRAAAVAAGRHPLPDVGFRAANRTPSGPNPEAIERTNQLARREIARLEAAQARADMRAASREASLAPVAAVSGLPHAAIAHANGNGHHAHNGMNGGHNGYATTNGISLHFQDNVERLNKVWESQEANRIRAGNEDAKIHMGIKYQRKQSGPFQGKLVSQGVIITIDGEDYVEYRVLTKPTFF</sequence>
<name>A0ABR4D565_9PEZI</name>
<organism evidence="2 3">
    <name type="scientific">Remersonia thermophila</name>
    <dbReference type="NCBI Taxonomy" id="72144"/>
    <lineage>
        <taxon>Eukaryota</taxon>
        <taxon>Fungi</taxon>
        <taxon>Dikarya</taxon>
        <taxon>Ascomycota</taxon>
        <taxon>Pezizomycotina</taxon>
        <taxon>Sordariomycetes</taxon>
        <taxon>Sordariomycetidae</taxon>
        <taxon>Sordariales</taxon>
        <taxon>Sordariales incertae sedis</taxon>
        <taxon>Remersonia</taxon>
    </lineage>
</organism>